<dbReference type="AlphaFoldDB" id="A0A6B2M1V9"/>
<accession>A0A6B2M1V9</accession>
<proteinExistence type="predicted"/>
<sequence>MMRIFWILLLVLLLLGQLITFVSSKTPVPVIQPLAVEASEGLYELVSETREVWKDAVYYTLNPVEISTGKPESLLDREQFMLELRDLEQTLGNSGGEYLITKELSRWFNASSGQGASKGNHSGISSYLAGLKGWMETCSSSAPHISLERSFLNPEISSDYPCLSFEMSGSAFDLGSFLIDYEDRFPEWQLKELDLMKSAEDDSWWLRGSFVFEGEQL</sequence>
<dbReference type="EMBL" id="JAAGNX010000002">
    <property type="protein sequence ID" value="NDV62713.1"/>
    <property type="molecule type" value="Genomic_DNA"/>
</dbReference>
<dbReference type="Proteomes" id="UP000478417">
    <property type="component" value="Unassembled WGS sequence"/>
</dbReference>
<organism evidence="1 2">
    <name type="scientific">Oceanipulchritudo coccoides</name>
    <dbReference type="NCBI Taxonomy" id="2706888"/>
    <lineage>
        <taxon>Bacteria</taxon>
        <taxon>Pseudomonadati</taxon>
        <taxon>Verrucomicrobiota</taxon>
        <taxon>Opitutia</taxon>
        <taxon>Puniceicoccales</taxon>
        <taxon>Oceanipulchritudinaceae</taxon>
        <taxon>Oceanipulchritudo</taxon>
    </lineage>
</organism>
<evidence type="ECO:0000313" key="1">
    <source>
        <dbReference type="EMBL" id="NDV62713.1"/>
    </source>
</evidence>
<reference evidence="1 2" key="1">
    <citation type="submission" date="2020-02" db="EMBL/GenBank/DDBJ databases">
        <title>Albibacoteraceae fam. nov., the first described family within the subdivision 4 Verrucomicrobia.</title>
        <authorList>
            <person name="Xi F."/>
        </authorList>
    </citation>
    <scope>NUCLEOTIDE SEQUENCE [LARGE SCALE GENOMIC DNA]</scope>
    <source>
        <strain evidence="1 2">CK1056</strain>
    </source>
</reference>
<dbReference type="RefSeq" id="WP_163965082.1">
    <property type="nucleotide sequence ID" value="NZ_JAAGNX010000002.1"/>
</dbReference>
<comment type="caution">
    <text evidence="1">The sequence shown here is derived from an EMBL/GenBank/DDBJ whole genome shotgun (WGS) entry which is preliminary data.</text>
</comment>
<gene>
    <name evidence="1" type="ORF">G0Q06_09650</name>
</gene>
<evidence type="ECO:0000313" key="2">
    <source>
        <dbReference type="Proteomes" id="UP000478417"/>
    </source>
</evidence>
<name>A0A6B2M1V9_9BACT</name>
<keyword evidence="2" id="KW-1185">Reference proteome</keyword>
<protein>
    <submittedName>
        <fullName evidence="1">Uncharacterized protein</fullName>
    </submittedName>
</protein>